<keyword evidence="3" id="KW-0479">Metal-binding</keyword>
<dbReference type="EC" id="3.1.3.-" evidence="5"/>
<keyword evidence="6" id="KW-1185">Reference proteome</keyword>
<reference evidence="5 6" key="1">
    <citation type="submission" date="2018-07" db="EMBL/GenBank/DDBJ databases">
        <title>Genome sequence of Nitratireductor thuwali#1536.</title>
        <authorList>
            <person name="Michoud G."/>
            <person name="Merlino G."/>
            <person name="Sefrji F.O."/>
            <person name="Daffonchio D."/>
        </authorList>
    </citation>
    <scope>NUCLEOTIDE SEQUENCE [LARGE SCALE GENOMIC DNA]</scope>
    <source>
        <strain evidence="6">Nit1536</strain>
    </source>
</reference>
<sequence length="234" mass="25504">MREDHITSPIGLVIFDCDGVLVDSEPLSMRVLLETIAENGIEIESDTAYELFLGRSLTTITALLQDCFAVDLDEAALERMRQRLYAVFRAELRCIDGLSAALDGLSVPYCVASSSQPERIRLSLEVTGVLARFEPHIFSASMVARGKPAPDLFLHAARAMGVEPKRCVVVEDSPAGLEAARRAGMRVLCFAGASHATGKAHRDLLRRLEPDLIFDKMDGLPWHLAGLGGTQKVS</sequence>
<dbReference type="InterPro" id="IPR036412">
    <property type="entry name" value="HAD-like_sf"/>
</dbReference>
<comment type="cofactor">
    <cofactor evidence="1">
        <name>Mg(2+)</name>
        <dbReference type="ChEBI" id="CHEBI:18420"/>
    </cofactor>
</comment>
<dbReference type="SUPFAM" id="SSF56784">
    <property type="entry name" value="HAD-like"/>
    <property type="match status" value="1"/>
</dbReference>
<dbReference type="PANTHER" id="PTHR46193">
    <property type="entry name" value="6-PHOSPHOGLUCONATE PHOSPHATASE"/>
    <property type="match status" value="1"/>
</dbReference>
<dbReference type="InterPro" id="IPR051600">
    <property type="entry name" value="Beta-PGM-like"/>
</dbReference>
<accession>A0ABY5MLD0</accession>
<dbReference type="RefSeq" id="WP_338530425.1">
    <property type="nucleotide sequence ID" value="NZ_CP030941.1"/>
</dbReference>
<dbReference type="InterPro" id="IPR006439">
    <property type="entry name" value="HAD-SF_hydro_IA"/>
</dbReference>
<evidence type="ECO:0000256" key="2">
    <source>
        <dbReference type="ARBA" id="ARBA00006171"/>
    </source>
</evidence>
<dbReference type="InterPro" id="IPR023214">
    <property type="entry name" value="HAD_sf"/>
</dbReference>
<dbReference type="NCBIfam" id="TIGR01509">
    <property type="entry name" value="HAD-SF-IA-v3"/>
    <property type="match status" value="1"/>
</dbReference>
<dbReference type="SFLD" id="SFLDS00003">
    <property type="entry name" value="Haloacid_Dehalogenase"/>
    <property type="match status" value="1"/>
</dbReference>
<dbReference type="EMBL" id="CP030941">
    <property type="protein sequence ID" value="UUP18168.1"/>
    <property type="molecule type" value="Genomic_DNA"/>
</dbReference>
<dbReference type="SFLD" id="SFLDG01129">
    <property type="entry name" value="C1.5:_HAD__Beta-PGM__Phosphata"/>
    <property type="match status" value="1"/>
</dbReference>
<evidence type="ECO:0000313" key="5">
    <source>
        <dbReference type="EMBL" id="UUP18168.1"/>
    </source>
</evidence>
<evidence type="ECO:0000256" key="4">
    <source>
        <dbReference type="ARBA" id="ARBA00022842"/>
    </source>
</evidence>
<comment type="similarity">
    <text evidence="2">Belongs to the HAD-like hydrolase superfamily. CbbY/CbbZ/Gph/YieH family.</text>
</comment>
<keyword evidence="4" id="KW-0460">Magnesium</keyword>
<dbReference type="Gene3D" id="3.40.50.1000">
    <property type="entry name" value="HAD superfamily/HAD-like"/>
    <property type="match status" value="1"/>
</dbReference>
<dbReference type="SFLD" id="SFLDG01135">
    <property type="entry name" value="C1.5.6:_HAD__Beta-PGM__Phospha"/>
    <property type="match status" value="1"/>
</dbReference>
<evidence type="ECO:0000256" key="3">
    <source>
        <dbReference type="ARBA" id="ARBA00022723"/>
    </source>
</evidence>
<protein>
    <submittedName>
        <fullName evidence="5">6-phosphogluconate phosphatase</fullName>
        <ecNumber evidence="5">3.1.3.-</ecNumber>
    </submittedName>
</protein>
<keyword evidence="5" id="KW-0378">Hydrolase</keyword>
<proteinExistence type="inferred from homology"/>
<evidence type="ECO:0000256" key="1">
    <source>
        <dbReference type="ARBA" id="ARBA00001946"/>
    </source>
</evidence>
<dbReference type="Proteomes" id="UP001342418">
    <property type="component" value="Chromosome"/>
</dbReference>
<dbReference type="InterPro" id="IPR023198">
    <property type="entry name" value="PGP-like_dom2"/>
</dbReference>
<dbReference type="CDD" id="cd07526">
    <property type="entry name" value="HAD_BPGM_like"/>
    <property type="match status" value="1"/>
</dbReference>
<name>A0ABY5MLD0_9HYPH</name>
<gene>
    <name evidence="5" type="primary">yieH_1</name>
    <name evidence="5" type="ORF">NTH_02648</name>
</gene>
<evidence type="ECO:0000313" key="6">
    <source>
        <dbReference type="Proteomes" id="UP001342418"/>
    </source>
</evidence>
<dbReference type="PANTHER" id="PTHR46193:SF10">
    <property type="entry name" value="6-PHOSPHOGLUCONATE PHOSPHATASE"/>
    <property type="match status" value="1"/>
</dbReference>
<dbReference type="GO" id="GO:0016787">
    <property type="term" value="F:hydrolase activity"/>
    <property type="evidence" value="ECO:0007669"/>
    <property type="project" value="UniProtKB-KW"/>
</dbReference>
<dbReference type="Gene3D" id="1.10.150.240">
    <property type="entry name" value="Putative phosphatase, domain 2"/>
    <property type="match status" value="1"/>
</dbReference>
<organism evidence="5 6">
    <name type="scientific">Nitratireductor thuwali</name>
    <dbReference type="NCBI Taxonomy" id="2267699"/>
    <lineage>
        <taxon>Bacteria</taxon>
        <taxon>Pseudomonadati</taxon>
        <taxon>Pseudomonadota</taxon>
        <taxon>Alphaproteobacteria</taxon>
        <taxon>Hyphomicrobiales</taxon>
        <taxon>Phyllobacteriaceae</taxon>
        <taxon>Nitratireductor</taxon>
    </lineage>
</organism>
<dbReference type="Pfam" id="PF00702">
    <property type="entry name" value="Hydrolase"/>
    <property type="match status" value="1"/>
</dbReference>